<evidence type="ECO:0008006" key="4">
    <source>
        <dbReference type="Google" id="ProtNLM"/>
    </source>
</evidence>
<feature type="region of interest" description="Disordered" evidence="1">
    <location>
        <begin position="1"/>
        <end position="20"/>
    </location>
</feature>
<dbReference type="EMBL" id="AP025591">
    <property type="protein sequence ID" value="BDG06841.1"/>
    <property type="molecule type" value="Genomic_DNA"/>
</dbReference>
<gene>
    <name evidence="2" type="ORF">AMOR_58370</name>
</gene>
<name>A0ABM7X4V2_9BACT</name>
<dbReference type="InterPro" id="IPR009057">
    <property type="entry name" value="Homeodomain-like_sf"/>
</dbReference>
<organism evidence="2 3">
    <name type="scientific">Anaeromyxobacter oryzae</name>
    <dbReference type="NCBI Taxonomy" id="2918170"/>
    <lineage>
        <taxon>Bacteria</taxon>
        <taxon>Pseudomonadati</taxon>
        <taxon>Myxococcota</taxon>
        <taxon>Myxococcia</taxon>
        <taxon>Myxococcales</taxon>
        <taxon>Cystobacterineae</taxon>
        <taxon>Anaeromyxobacteraceae</taxon>
        <taxon>Anaeromyxobacter</taxon>
    </lineage>
</organism>
<sequence length="153" mass="16873">MKRNPAHEIRGPGGSLPLRPEDEAALDLAMLIDGETSGRPLDEVLLQYGRSRSTYYEKLRRFRDGGLEGLLARPPGPRSPWRRPLEVVRFIVTTRLRHPERGAAAIAGDLEHLGHAVSVRSVERTLTQFGLTRPVSRVAPATTPERNGGQGNP</sequence>
<evidence type="ECO:0000313" key="3">
    <source>
        <dbReference type="Proteomes" id="UP001162891"/>
    </source>
</evidence>
<evidence type="ECO:0000313" key="2">
    <source>
        <dbReference type="EMBL" id="BDG06841.1"/>
    </source>
</evidence>
<accession>A0ABM7X4V2</accession>
<feature type="compositionally biased region" description="Basic and acidic residues" evidence="1">
    <location>
        <begin position="1"/>
        <end position="10"/>
    </location>
</feature>
<protein>
    <recommendedName>
        <fullName evidence="4">Helix-turn-helix domain-containing protein</fullName>
    </recommendedName>
</protein>
<evidence type="ECO:0000256" key="1">
    <source>
        <dbReference type="SAM" id="MobiDB-lite"/>
    </source>
</evidence>
<dbReference type="Pfam" id="PF13565">
    <property type="entry name" value="HTH_32"/>
    <property type="match status" value="1"/>
</dbReference>
<dbReference type="SUPFAM" id="SSF46689">
    <property type="entry name" value="Homeodomain-like"/>
    <property type="match status" value="1"/>
</dbReference>
<proteinExistence type="predicted"/>
<dbReference type="Proteomes" id="UP001162891">
    <property type="component" value="Chromosome"/>
</dbReference>
<keyword evidence="3" id="KW-1185">Reference proteome</keyword>
<dbReference type="RefSeq" id="WP_248357316.1">
    <property type="nucleotide sequence ID" value="NZ_AP025591.1"/>
</dbReference>
<reference evidence="3" key="1">
    <citation type="journal article" date="2022" name="Int. J. Syst. Evol. Microbiol.">
        <title>Anaeromyxobacter oryzae sp. nov., Anaeromyxobacter diazotrophicus sp. nov. and Anaeromyxobacter paludicola sp. nov., isolated from paddy soils.</title>
        <authorList>
            <person name="Itoh H."/>
            <person name="Xu Z."/>
            <person name="Mise K."/>
            <person name="Masuda Y."/>
            <person name="Ushijima N."/>
            <person name="Hayakawa C."/>
            <person name="Shiratori Y."/>
            <person name="Senoo K."/>
        </authorList>
    </citation>
    <scope>NUCLEOTIDE SEQUENCE [LARGE SCALE GENOMIC DNA]</scope>
    <source>
        <strain evidence="3">Red232</strain>
    </source>
</reference>